<dbReference type="Gene3D" id="3.90.850.10">
    <property type="entry name" value="Fumarylacetoacetase-like, C-terminal domain"/>
    <property type="match status" value="1"/>
</dbReference>
<feature type="domain" description="Fumarylacetoacetase-like C-terminal" evidence="2">
    <location>
        <begin position="16"/>
        <end position="216"/>
    </location>
</feature>
<evidence type="ECO:0000313" key="3">
    <source>
        <dbReference type="EMBL" id="ASJ24925.1"/>
    </source>
</evidence>
<sequence length="218" mass="23103">MATVRMAGGEITVGNVFCIGRNYAAHAAELGNAIETEEPMVFLKPTSSVLKVGEPLRLPAWSQDVHHEAELVLLIGRDARDIGPERALSVVAGYGIGLDLTARDVQAQAKQKGHPWTKSKGFPGAACISDFVPADDVAGASCFRFSLTVNGTVRQSGDTDLMLFPLPVLVSYLSRQYGLSAGDMIYTGTPAGVGPLQAGDCLLLTLDGLIEARFKVTE</sequence>
<dbReference type="GO" id="GO:0018773">
    <property type="term" value="F:acetylpyruvate hydrolase activity"/>
    <property type="evidence" value="ECO:0007669"/>
    <property type="project" value="TreeGrafter"/>
</dbReference>
<dbReference type="Pfam" id="PF01557">
    <property type="entry name" value="FAA_hydrolase"/>
    <property type="match status" value="1"/>
</dbReference>
<evidence type="ECO:0000259" key="2">
    <source>
        <dbReference type="Pfam" id="PF01557"/>
    </source>
</evidence>
<proteinExistence type="predicted"/>
<evidence type="ECO:0000313" key="4">
    <source>
        <dbReference type="Proteomes" id="UP000197424"/>
    </source>
</evidence>
<dbReference type="InterPro" id="IPR036663">
    <property type="entry name" value="Fumarylacetoacetase_C_sf"/>
</dbReference>
<evidence type="ECO:0000256" key="1">
    <source>
        <dbReference type="ARBA" id="ARBA00022723"/>
    </source>
</evidence>
<dbReference type="EMBL" id="CP022115">
    <property type="protein sequence ID" value="ASJ24925.1"/>
    <property type="molecule type" value="Genomic_DNA"/>
</dbReference>
<keyword evidence="3" id="KW-0378">Hydrolase</keyword>
<dbReference type="SUPFAM" id="SSF56529">
    <property type="entry name" value="FAH"/>
    <property type="match status" value="1"/>
</dbReference>
<gene>
    <name evidence="3" type="ORF">LHGZ1_2094</name>
</gene>
<accession>A0A248LK52</accession>
<dbReference type="RefSeq" id="WP_088861003.1">
    <property type="nucleotide sequence ID" value="NZ_CP022115.1"/>
</dbReference>
<protein>
    <submittedName>
        <fullName evidence="3">FAA_hydrolase domain containing protein</fullName>
    </submittedName>
</protein>
<dbReference type="GO" id="GO:0046872">
    <property type="term" value="F:metal ion binding"/>
    <property type="evidence" value="ECO:0007669"/>
    <property type="project" value="UniProtKB-KW"/>
</dbReference>
<dbReference type="AlphaFoldDB" id="A0A248LK52"/>
<dbReference type="Proteomes" id="UP000197424">
    <property type="component" value="Chromosome"/>
</dbReference>
<dbReference type="PANTHER" id="PTHR11820">
    <property type="entry name" value="ACYLPYRUVASE"/>
    <property type="match status" value="1"/>
</dbReference>
<reference evidence="4" key="1">
    <citation type="submission" date="2017-06" db="EMBL/GenBank/DDBJ databases">
        <title>Whole genome sequence of Laribacter hongkongensis LHGZ1.</title>
        <authorList>
            <person name="Chen D."/>
            <person name="Wu H."/>
            <person name="Chen J."/>
        </authorList>
    </citation>
    <scope>NUCLEOTIDE SEQUENCE [LARGE SCALE GENOMIC DNA]</scope>
    <source>
        <strain evidence="4">LHGZ1</strain>
    </source>
</reference>
<dbReference type="InterPro" id="IPR011234">
    <property type="entry name" value="Fumarylacetoacetase-like_C"/>
</dbReference>
<dbReference type="OrthoDB" id="9805307at2"/>
<dbReference type="PANTHER" id="PTHR11820:SF7">
    <property type="entry name" value="ACYLPYRUVASE FAHD1, MITOCHONDRIAL"/>
    <property type="match status" value="1"/>
</dbReference>
<name>A0A248LK52_9NEIS</name>
<keyword evidence="1" id="KW-0479">Metal-binding</keyword>
<organism evidence="3 4">
    <name type="scientific">Laribacter hongkongensis</name>
    <dbReference type="NCBI Taxonomy" id="168471"/>
    <lineage>
        <taxon>Bacteria</taxon>
        <taxon>Pseudomonadati</taxon>
        <taxon>Pseudomonadota</taxon>
        <taxon>Betaproteobacteria</taxon>
        <taxon>Neisseriales</taxon>
        <taxon>Aquaspirillaceae</taxon>
        <taxon>Laribacter</taxon>
    </lineage>
</organism>